<reference evidence="5 6" key="1">
    <citation type="submission" date="2025-04" db="UniProtKB">
        <authorList>
            <consortium name="RefSeq"/>
        </authorList>
    </citation>
    <scope>IDENTIFICATION</scope>
    <source>
        <strain evidence="5 6">J_2021</strain>
        <tissue evidence="5 6">Erythrocytes</tissue>
    </source>
</reference>
<evidence type="ECO:0000313" key="4">
    <source>
        <dbReference type="Proteomes" id="UP000186698"/>
    </source>
</evidence>
<dbReference type="GO" id="GO:0006396">
    <property type="term" value="P:RNA processing"/>
    <property type="evidence" value="ECO:0007669"/>
    <property type="project" value="InterPro"/>
</dbReference>
<dbReference type="AGR" id="Xenbase:XB-GENE-996205"/>
<dbReference type="Pfam" id="PF01509">
    <property type="entry name" value="TruB_N"/>
    <property type="match status" value="1"/>
</dbReference>
<keyword evidence="4" id="KW-1185">Reference proteome</keyword>
<evidence type="ECO:0000256" key="1">
    <source>
        <dbReference type="ARBA" id="ARBA00008999"/>
    </source>
</evidence>
<evidence type="ECO:0000256" key="2">
    <source>
        <dbReference type="SAM" id="MobiDB-lite"/>
    </source>
</evidence>
<organism evidence="4 7">
    <name type="scientific">Xenopus laevis</name>
    <name type="common">African clawed frog</name>
    <dbReference type="NCBI Taxonomy" id="8355"/>
    <lineage>
        <taxon>Eukaryota</taxon>
        <taxon>Metazoa</taxon>
        <taxon>Chordata</taxon>
        <taxon>Craniata</taxon>
        <taxon>Vertebrata</taxon>
        <taxon>Euteleostomi</taxon>
        <taxon>Amphibia</taxon>
        <taxon>Batrachia</taxon>
        <taxon>Anura</taxon>
        <taxon>Pipoidea</taxon>
        <taxon>Pipidae</taxon>
        <taxon>Xenopodinae</taxon>
        <taxon>Xenopus</taxon>
        <taxon>Xenopus</taxon>
    </lineage>
</organism>
<name>A0A8J1LEB3_XENLA</name>
<evidence type="ECO:0000313" key="8">
    <source>
        <dbReference type="Xenbase" id="XB-GENE-996205"/>
    </source>
</evidence>
<dbReference type="Proteomes" id="UP000186698">
    <property type="component" value="Chromosome 8L"/>
</dbReference>
<dbReference type="CDD" id="cd02868">
    <property type="entry name" value="PseudoU_synth_hTruB2_like"/>
    <property type="match status" value="1"/>
</dbReference>
<dbReference type="PANTHER" id="PTHR13195">
    <property type="entry name" value="PSEUDOURIDINE SYNTHASE-RELATED"/>
    <property type="match status" value="1"/>
</dbReference>
<feature type="domain" description="Pseudouridine synthase II N-terminal" evidence="3">
    <location>
        <begin position="96"/>
        <end position="236"/>
    </location>
</feature>
<dbReference type="InterPro" id="IPR039048">
    <property type="entry name" value="Trub2"/>
</dbReference>
<gene>
    <name evidence="5 6 7 8" type="primary">trub2.L</name>
    <name evidence="5 6 7" type="synonym">trub2</name>
</gene>
<dbReference type="GO" id="GO:0009982">
    <property type="term" value="F:pseudouridine synthase activity"/>
    <property type="evidence" value="ECO:0007669"/>
    <property type="project" value="InterPro"/>
</dbReference>
<dbReference type="SUPFAM" id="SSF55120">
    <property type="entry name" value="Pseudouridine synthase"/>
    <property type="match status" value="1"/>
</dbReference>
<accession>A0A8J1LEB3</accession>
<proteinExistence type="inferred from homology"/>
<dbReference type="AlphaFoldDB" id="A0A8J1LEB3"/>
<evidence type="ECO:0000313" key="7">
    <source>
        <dbReference type="RefSeq" id="XP_041427781.1"/>
    </source>
</evidence>
<feature type="region of interest" description="Disordered" evidence="2">
    <location>
        <begin position="294"/>
        <end position="331"/>
    </location>
</feature>
<comment type="similarity">
    <text evidence="1">Belongs to the pseudouridine synthase TruB family.</text>
</comment>
<sequence length="331" mass="36898">MAELAPSVLRTLHGLFAVYKAPGVHWKLVRDQVETNLLKGKELNALKQRAPRHQIRFLPAGTEGGNGVQLTRVPTAVPVLADHVLVKGPAFTRLLVGAGHRLDVQSSGVFVLGYGHGNKLLTDMYNSHFTRDYTVRGRFGKATDDFTEPGKTIEKTTYSHITREKLERILAVIQGSNHKALIMHSRVDLKSQEAYELAVEGKLRPMVKSPPIILGVRCLEFSPPDFTLEIQCMHETQQYLRKMIHEIGLELRSSAICTQVRRTRDGPFTLDCALLRTHWDLRSIQRAITECKARSDEVSRGNPNTMRETEAAEGPVPEPISGAEGEGDLRA</sequence>
<dbReference type="InterPro" id="IPR020103">
    <property type="entry name" value="PsdUridine_synth_cat_dom_sf"/>
</dbReference>
<dbReference type="GeneID" id="100036957"/>
<evidence type="ECO:0000313" key="5">
    <source>
        <dbReference type="RefSeq" id="XP_018083960.1"/>
    </source>
</evidence>
<dbReference type="Gene3D" id="3.30.2350.10">
    <property type="entry name" value="Pseudouridine synthase"/>
    <property type="match status" value="1"/>
</dbReference>
<evidence type="ECO:0000313" key="6">
    <source>
        <dbReference type="RefSeq" id="XP_018083961.1"/>
    </source>
</evidence>
<dbReference type="RefSeq" id="XP_041427781.1">
    <property type="nucleotide sequence ID" value="XM_041571847.1"/>
</dbReference>
<dbReference type="CTD" id="100036957"/>
<dbReference type="Xenbase" id="XB-GENE-996205">
    <property type="gene designation" value="trub2.L"/>
</dbReference>
<dbReference type="RefSeq" id="XP_018083960.1">
    <property type="nucleotide sequence ID" value="XM_018228471.2"/>
</dbReference>
<dbReference type="PANTHER" id="PTHR13195:SF0">
    <property type="entry name" value="PSEUDOURIDYLATE SYNTHASE TRUB2, MITOCHONDRIAL"/>
    <property type="match status" value="1"/>
</dbReference>
<evidence type="ECO:0000259" key="3">
    <source>
        <dbReference type="Pfam" id="PF01509"/>
    </source>
</evidence>
<dbReference type="OrthoDB" id="9995526at2759"/>
<dbReference type="GO" id="GO:0003723">
    <property type="term" value="F:RNA binding"/>
    <property type="evidence" value="ECO:0007669"/>
    <property type="project" value="InterPro"/>
</dbReference>
<dbReference type="RefSeq" id="XP_018083961.1">
    <property type="nucleotide sequence ID" value="XM_018228472.2"/>
</dbReference>
<protein>
    <submittedName>
        <fullName evidence="5 6">TruB pseudouridine (Psi) synthase family member 2 L homeolog isoform X1</fullName>
    </submittedName>
</protein>
<dbReference type="GO" id="GO:0001522">
    <property type="term" value="P:pseudouridine synthesis"/>
    <property type="evidence" value="ECO:0007669"/>
    <property type="project" value="InterPro"/>
</dbReference>
<dbReference type="InterPro" id="IPR002501">
    <property type="entry name" value="PsdUridine_synth_N"/>
</dbReference>